<dbReference type="EMBL" id="UYWY01021406">
    <property type="protein sequence ID" value="VDM44068.1"/>
    <property type="molecule type" value="Genomic_DNA"/>
</dbReference>
<dbReference type="AlphaFoldDB" id="A0A183UW77"/>
<organism evidence="3 4">
    <name type="scientific">Toxocara canis</name>
    <name type="common">Canine roundworm</name>
    <dbReference type="NCBI Taxonomy" id="6265"/>
    <lineage>
        <taxon>Eukaryota</taxon>
        <taxon>Metazoa</taxon>
        <taxon>Ecdysozoa</taxon>
        <taxon>Nematoda</taxon>
        <taxon>Chromadorea</taxon>
        <taxon>Rhabditida</taxon>
        <taxon>Spirurina</taxon>
        <taxon>Ascaridomorpha</taxon>
        <taxon>Ascaridoidea</taxon>
        <taxon>Toxocaridae</taxon>
        <taxon>Toxocara</taxon>
    </lineage>
</organism>
<evidence type="ECO:0000313" key="4">
    <source>
        <dbReference type="WBParaSite" id="TCNE_0001274701-mRNA-1"/>
    </source>
</evidence>
<keyword evidence="3" id="KW-1185">Reference proteome</keyword>
<feature type="chain" id="PRO_5044553445" evidence="1">
    <location>
        <begin position="19"/>
        <end position="135"/>
    </location>
</feature>
<name>A0A183UW77_TOXCA</name>
<sequence length="135" mass="15166">MLMLALAAAHALQQFWLAYKTADLHDSESLEPVSASCRRSFDPSQLSKSCSESDGLRVSIAMCDDDAMALVIDNGSGMCKANFLDFAYLRIVLINVKKEERDVDLELNEEKALLDRSEQSKETEYLTKGTIFQFF</sequence>
<evidence type="ECO:0000313" key="3">
    <source>
        <dbReference type="Proteomes" id="UP000050794"/>
    </source>
</evidence>
<feature type="signal peptide" evidence="1">
    <location>
        <begin position="1"/>
        <end position="18"/>
    </location>
</feature>
<gene>
    <name evidence="2" type="ORF">TCNE_LOCUS12747</name>
</gene>
<evidence type="ECO:0000256" key="1">
    <source>
        <dbReference type="SAM" id="SignalP"/>
    </source>
</evidence>
<dbReference type="Proteomes" id="UP000050794">
    <property type="component" value="Unassembled WGS sequence"/>
</dbReference>
<evidence type="ECO:0000313" key="2">
    <source>
        <dbReference type="EMBL" id="VDM44068.1"/>
    </source>
</evidence>
<accession>A0A183UW77</accession>
<keyword evidence="1" id="KW-0732">Signal</keyword>
<proteinExistence type="predicted"/>
<reference evidence="2 3" key="2">
    <citation type="submission" date="2018-11" db="EMBL/GenBank/DDBJ databases">
        <authorList>
            <consortium name="Pathogen Informatics"/>
        </authorList>
    </citation>
    <scope>NUCLEOTIDE SEQUENCE [LARGE SCALE GENOMIC DNA]</scope>
</reference>
<protein>
    <submittedName>
        <fullName evidence="4">Peptidase A1 domain-containing protein</fullName>
    </submittedName>
</protein>
<reference evidence="4" key="1">
    <citation type="submission" date="2016-06" db="UniProtKB">
        <authorList>
            <consortium name="WormBaseParasite"/>
        </authorList>
    </citation>
    <scope>IDENTIFICATION</scope>
</reference>
<dbReference type="WBParaSite" id="TCNE_0001274701-mRNA-1">
    <property type="protein sequence ID" value="TCNE_0001274701-mRNA-1"/>
    <property type="gene ID" value="TCNE_0001274701"/>
</dbReference>